<dbReference type="EMBL" id="OZ034815">
    <property type="protein sequence ID" value="CAL1367109.1"/>
    <property type="molecule type" value="Genomic_DNA"/>
</dbReference>
<gene>
    <name evidence="2" type="ORF">LTRI10_LOCUS10948</name>
</gene>
<feature type="domain" description="RNase H type-1" evidence="1">
    <location>
        <begin position="3"/>
        <end position="82"/>
    </location>
</feature>
<dbReference type="InterPro" id="IPR052929">
    <property type="entry name" value="RNase_H-like_EbsB-rel"/>
</dbReference>
<evidence type="ECO:0000313" key="3">
    <source>
        <dbReference type="Proteomes" id="UP001497516"/>
    </source>
</evidence>
<reference evidence="2 3" key="1">
    <citation type="submission" date="2024-04" db="EMBL/GenBank/DDBJ databases">
        <authorList>
            <person name="Fracassetti M."/>
        </authorList>
    </citation>
    <scope>NUCLEOTIDE SEQUENCE [LARGE SCALE GENOMIC DNA]</scope>
</reference>
<dbReference type="InterPro" id="IPR002156">
    <property type="entry name" value="RNaseH_domain"/>
</dbReference>
<name>A0AAV2D4E8_9ROSI</name>
<dbReference type="AlphaFoldDB" id="A0AAV2D4E8"/>
<protein>
    <recommendedName>
        <fullName evidence="1">RNase H type-1 domain-containing protein</fullName>
    </recommendedName>
</protein>
<evidence type="ECO:0000259" key="1">
    <source>
        <dbReference type="Pfam" id="PF13456"/>
    </source>
</evidence>
<dbReference type="Proteomes" id="UP001497516">
    <property type="component" value="Chromosome 2"/>
</dbReference>
<dbReference type="GO" id="GO:0003676">
    <property type="term" value="F:nucleic acid binding"/>
    <property type="evidence" value="ECO:0007669"/>
    <property type="project" value="InterPro"/>
</dbReference>
<keyword evidence="3" id="KW-1185">Reference proteome</keyword>
<dbReference type="PANTHER" id="PTHR47074">
    <property type="entry name" value="BNAC02G40300D PROTEIN"/>
    <property type="match status" value="1"/>
</dbReference>
<proteinExistence type="predicted"/>
<accession>A0AAV2D4E8</accession>
<organism evidence="2 3">
    <name type="scientific">Linum trigynum</name>
    <dbReference type="NCBI Taxonomy" id="586398"/>
    <lineage>
        <taxon>Eukaryota</taxon>
        <taxon>Viridiplantae</taxon>
        <taxon>Streptophyta</taxon>
        <taxon>Embryophyta</taxon>
        <taxon>Tracheophyta</taxon>
        <taxon>Spermatophyta</taxon>
        <taxon>Magnoliopsida</taxon>
        <taxon>eudicotyledons</taxon>
        <taxon>Gunneridae</taxon>
        <taxon>Pentapetalae</taxon>
        <taxon>rosids</taxon>
        <taxon>fabids</taxon>
        <taxon>Malpighiales</taxon>
        <taxon>Linaceae</taxon>
        <taxon>Linum</taxon>
    </lineage>
</organism>
<dbReference type="Pfam" id="PF13456">
    <property type="entry name" value="RVT_3"/>
    <property type="match status" value="1"/>
</dbReference>
<sequence>MWDGVTQSGSHSAGGMVLMTPAREILLANGVQFSCIADPMVVELLVLREAVCWCLDRGFTEVSFEGDAKVIIDKINRGKTGDNQMGGYS</sequence>
<evidence type="ECO:0000313" key="2">
    <source>
        <dbReference type="EMBL" id="CAL1367109.1"/>
    </source>
</evidence>
<dbReference type="GO" id="GO:0004523">
    <property type="term" value="F:RNA-DNA hybrid ribonuclease activity"/>
    <property type="evidence" value="ECO:0007669"/>
    <property type="project" value="InterPro"/>
</dbReference>
<dbReference type="PANTHER" id="PTHR47074:SF48">
    <property type="entry name" value="POLYNUCLEOTIDYL TRANSFERASE, RIBONUCLEASE H-LIKE SUPERFAMILY PROTEIN"/>
    <property type="match status" value="1"/>
</dbReference>